<proteinExistence type="predicted"/>
<evidence type="ECO:0000313" key="4">
    <source>
        <dbReference type="Proteomes" id="UP000179243"/>
    </source>
</evidence>
<dbReference type="SUPFAM" id="SSF53474">
    <property type="entry name" value="alpha/beta-Hydrolases"/>
    <property type="match status" value="1"/>
</dbReference>
<keyword evidence="2" id="KW-0732">Signal</keyword>
<dbReference type="EMBL" id="MFYX01000128">
    <property type="protein sequence ID" value="OGK01267.1"/>
    <property type="molecule type" value="Genomic_DNA"/>
</dbReference>
<evidence type="ECO:0008006" key="5">
    <source>
        <dbReference type="Google" id="ProtNLM"/>
    </source>
</evidence>
<reference evidence="3 4" key="1">
    <citation type="journal article" date="2016" name="Nat. Commun.">
        <title>Thousands of microbial genomes shed light on interconnected biogeochemical processes in an aquifer system.</title>
        <authorList>
            <person name="Anantharaman K."/>
            <person name="Brown C.T."/>
            <person name="Hug L.A."/>
            <person name="Sharon I."/>
            <person name="Castelle C.J."/>
            <person name="Probst A.J."/>
            <person name="Thomas B.C."/>
            <person name="Singh A."/>
            <person name="Wilkins M.J."/>
            <person name="Karaoz U."/>
            <person name="Brodie E.L."/>
            <person name="Williams K.H."/>
            <person name="Hubbard S.S."/>
            <person name="Banfield J.F."/>
        </authorList>
    </citation>
    <scope>NUCLEOTIDE SEQUENCE [LARGE SCALE GENOMIC DNA]</scope>
</reference>
<evidence type="ECO:0000256" key="2">
    <source>
        <dbReference type="SAM" id="SignalP"/>
    </source>
</evidence>
<organism evidence="3 4">
    <name type="scientific">Candidatus Raymondbacteria bacterium RIFOXYD12_FULL_49_13</name>
    <dbReference type="NCBI Taxonomy" id="1817890"/>
    <lineage>
        <taxon>Bacteria</taxon>
        <taxon>Raymondiibacteriota</taxon>
    </lineage>
</organism>
<dbReference type="Gene3D" id="3.40.50.1820">
    <property type="entry name" value="alpha/beta hydrolase"/>
    <property type="match status" value="1"/>
</dbReference>
<evidence type="ECO:0000313" key="3">
    <source>
        <dbReference type="EMBL" id="OGK01267.1"/>
    </source>
</evidence>
<gene>
    <name evidence="3" type="ORF">A2519_02825</name>
</gene>
<accession>A0A1F7F409</accession>
<sequence length="1142" mass="124538">MINKLAAIALLLAFACYSEVPIQSAQRYLYVLVHGEDGKKSRESYSVFTTGDYPGGLKAYIENTYNVSGFVYAYQISDPSGPLVKWMREFGDMNNPDCWLNRARKDHKRFLTATQGITDEAQLEALTPKMFIVGGHSFGGIAVRSYLTSQYYTGNIKLFFTINSPHQGTDYPKILEVLETRTAVGRLTDAGIAALNSVEGTKKLVDAGNVVYDVGMACNSIAELVNELKSAKKRILKARSNIDAKIDDLRRKVPFDDAADLMRTFKEMQDVIKSAQRNVTEKSFSFDPASLGKIRTACDGLLNPSLPSASFSCYCKVIDGFKVSGFGNMQKAFSATPNSEMAAKLFSPEEFKAAFSPDVSLLQPGEISVYANAYMSAYILISNPSVVLSGNTPLFRTADRILGLRDKIASLSLPMASLKDIKVTGIDPEFFDDFTNNGLVKSYEAFINLKQTVSELENMNINAGTVIPACMDLYNAINGFLDTLACANDVDFYTKIQDLRNISIDLSSMRQAASQFLAQVNELKSYANLYEDVQAIARQSNLTVQVTMPGVEASMPGDPVFSLNAAIQFPTFIAKYAGKAEAQAYLRKKQEFISSYLKLLEIPSLPAPTIELPRVSLDASCAITIPDYCDALEKVFAIEECIAGSIESAKDIVDMYYDIKELKETIVELAAQLKQKETDESAETASEEEGTILDELGPADALSAILMTMSVLKTLGPAENSATSSAPFSVIAKKVLKKFLDNLWAEVQNGAILEVAFAEAATNATSVLPADATMTTMSNEGVTMDSLRNVLPGGEYADQLFHDTKYRVVYTSGVLTPNASGTKWLDLACGGGGSGSFIRGKIAEKTETLIDDMKNRLVDRIKSKINEKFNDLSEDVRKKLEDGLTPTGDFAKAVETAKMNGVYDQYKETIIATADEVLDEFNDTVQDVVDEVADKVGDAVTDALENMGDKLAQMEEVKKATAFLDKINIGLILSLYQTVTTLRGQGLGPGPAFFSLYYSPLLKLGLYENGDFVVTRESGKANDVLLYNKADDVKRFEYEVSDPLGPFVAIAALGVSLDIARLLAVDPGTKEGIRLAKLISITVLSLAAAVAKQDELTQYFAKGHSEAVSGIAVRSMGDQLFFDKPYVSIKMPVLCDTCETAK</sequence>
<protein>
    <recommendedName>
        <fullName evidence="5">Fungal lipase-like domain-containing protein</fullName>
    </recommendedName>
</protein>
<evidence type="ECO:0000256" key="1">
    <source>
        <dbReference type="SAM" id="Coils"/>
    </source>
</evidence>
<dbReference type="PROSITE" id="PS51257">
    <property type="entry name" value="PROKAR_LIPOPROTEIN"/>
    <property type="match status" value="1"/>
</dbReference>
<feature type="chain" id="PRO_5009528388" description="Fungal lipase-like domain-containing protein" evidence="2">
    <location>
        <begin position="19"/>
        <end position="1142"/>
    </location>
</feature>
<comment type="caution">
    <text evidence="3">The sequence shown here is derived from an EMBL/GenBank/DDBJ whole genome shotgun (WGS) entry which is preliminary data.</text>
</comment>
<dbReference type="AlphaFoldDB" id="A0A1F7F409"/>
<dbReference type="InterPro" id="IPR029058">
    <property type="entry name" value="AB_hydrolase_fold"/>
</dbReference>
<feature type="coiled-coil region" evidence="1">
    <location>
        <begin position="221"/>
        <end position="278"/>
    </location>
</feature>
<dbReference type="Proteomes" id="UP000179243">
    <property type="component" value="Unassembled WGS sequence"/>
</dbReference>
<keyword evidence="1" id="KW-0175">Coiled coil</keyword>
<feature type="signal peptide" evidence="2">
    <location>
        <begin position="1"/>
        <end position="18"/>
    </location>
</feature>
<name>A0A1F7F409_UNCRA</name>